<organism evidence="1 2">
    <name type="scientific">Neobacillus piezotolerans</name>
    <dbReference type="NCBI Taxonomy" id="2259171"/>
    <lineage>
        <taxon>Bacteria</taxon>
        <taxon>Bacillati</taxon>
        <taxon>Bacillota</taxon>
        <taxon>Bacilli</taxon>
        <taxon>Bacillales</taxon>
        <taxon>Bacillaceae</taxon>
        <taxon>Neobacillus</taxon>
    </lineage>
</organism>
<dbReference type="SUPFAM" id="SSF56059">
    <property type="entry name" value="Glutathione synthetase ATP-binding domain-like"/>
    <property type="match status" value="1"/>
</dbReference>
<reference evidence="1 2" key="1">
    <citation type="submission" date="2018-07" db="EMBL/GenBank/DDBJ databases">
        <title>Bacillus sp. YLB-04 draft genome sequence.</title>
        <authorList>
            <person name="Yu L."/>
            <person name="Tang X."/>
        </authorList>
    </citation>
    <scope>NUCLEOTIDE SEQUENCE [LARGE SCALE GENOMIC DNA]</scope>
    <source>
        <strain evidence="1 2">YLB-04</strain>
    </source>
</reference>
<gene>
    <name evidence="1" type="ORF">DRW41_18725</name>
</gene>
<dbReference type="Proteomes" id="UP000257144">
    <property type="component" value="Unassembled WGS sequence"/>
</dbReference>
<sequence length="454" mass="51103">MAKFYPVETLDHDKPIVYYPPRLGPLPAVRKAAFGSASMDAAILPHPEENDSIGISKTVLEGLHIPEGVAKFGIFLNEDTLFLGPLIGIFTSNLIDSSTQPAGERTNSFSKLLDTCGASGASGFLFTGQGIDWEKNLVKGYFFSGGSWESRLVPFPNVVYDRLPTRKSESRPESKLAKERLQKDYLIPWFNPGFFNKLDIFERLKENRHAEKYLPETHLFTSVTETRRLLDKHGSIYLKPIHGTLGIGIRQVIAEFPGSTCYCRFRDQTGSNKLLKFNSLHALTSKMFGKRGLKNILIQQRILLLKVGGRPVDFRVHTNKDGKGKWQVSAIAGKQAGFGSITTHVRNGGDVHTLKELFGEKDAVKYERKLSEAALELSEILEERLEGISAEFGFDFGIDRDGIVWLFEVNSKPGRSIFHHRGMRKYEYLTRKLPIDYAIHLAEKSVKAPEEIYH</sequence>
<dbReference type="RefSeq" id="WP_115453556.1">
    <property type="nucleotide sequence ID" value="NZ_QNQT01000011.1"/>
</dbReference>
<proteinExistence type="predicted"/>
<dbReference type="AlphaFoldDB" id="A0A3D8GLN8"/>
<dbReference type="Pfam" id="PF14398">
    <property type="entry name" value="ATPgrasp_YheCD"/>
    <property type="match status" value="1"/>
</dbReference>
<dbReference type="OrthoDB" id="7869153at2"/>
<dbReference type="InterPro" id="IPR026838">
    <property type="entry name" value="YheC/D"/>
</dbReference>
<keyword evidence="2" id="KW-1185">Reference proteome</keyword>
<evidence type="ECO:0000313" key="2">
    <source>
        <dbReference type="Proteomes" id="UP000257144"/>
    </source>
</evidence>
<accession>A0A3D8GLN8</accession>
<name>A0A3D8GLN8_9BACI</name>
<evidence type="ECO:0000313" key="1">
    <source>
        <dbReference type="EMBL" id="RDU35318.1"/>
    </source>
</evidence>
<comment type="caution">
    <text evidence="1">The sequence shown here is derived from an EMBL/GenBank/DDBJ whole genome shotgun (WGS) entry which is preliminary data.</text>
</comment>
<protein>
    <submittedName>
        <fullName evidence="1">YheC/YheD family protein</fullName>
    </submittedName>
</protein>
<dbReference type="EMBL" id="QNQT01000011">
    <property type="protein sequence ID" value="RDU35318.1"/>
    <property type="molecule type" value="Genomic_DNA"/>
</dbReference>